<reference evidence="1 2" key="1">
    <citation type="submission" date="2024-01" db="EMBL/GenBank/DDBJ databases">
        <title>The genomes of 5 underutilized Papilionoideae crops provide insights into root nodulation and disease resistanc.</title>
        <authorList>
            <person name="Jiang F."/>
        </authorList>
    </citation>
    <scope>NUCLEOTIDE SEQUENCE [LARGE SCALE GENOMIC DNA]</scope>
    <source>
        <strain evidence="1">LVBAO_FW01</strain>
        <tissue evidence="1">Leaves</tissue>
    </source>
</reference>
<dbReference type="EMBL" id="JAYMYQ010000005">
    <property type="protein sequence ID" value="KAK7328688.1"/>
    <property type="molecule type" value="Genomic_DNA"/>
</dbReference>
<evidence type="ECO:0000313" key="1">
    <source>
        <dbReference type="EMBL" id="KAK7328688.1"/>
    </source>
</evidence>
<protein>
    <submittedName>
        <fullName evidence="1">Uncharacterized protein</fullName>
    </submittedName>
</protein>
<accession>A0AAN9L8I7</accession>
<dbReference type="Proteomes" id="UP001367508">
    <property type="component" value="Unassembled WGS sequence"/>
</dbReference>
<organism evidence="1 2">
    <name type="scientific">Canavalia gladiata</name>
    <name type="common">Sword bean</name>
    <name type="synonym">Dolichos gladiatus</name>
    <dbReference type="NCBI Taxonomy" id="3824"/>
    <lineage>
        <taxon>Eukaryota</taxon>
        <taxon>Viridiplantae</taxon>
        <taxon>Streptophyta</taxon>
        <taxon>Embryophyta</taxon>
        <taxon>Tracheophyta</taxon>
        <taxon>Spermatophyta</taxon>
        <taxon>Magnoliopsida</taxon>
        <taxon>eudicotyledons</taxon>
        <taxon>Gunneridae</taxon>
        <taxon>Pentapetalae</taxon>
        <taxon>rosids</taxon>
        <taxon>fabids</taxon>
        <taxon>Fabales</taxon>
        <taxon>Fabaceae</taxon>
        <taxon>Papilionoideae</taxon>
        <taxon>50 kb inversion clade</taxon>
        <taxon>NPAAA clade</taxon>
        <taxon>indigoferoid/millettioid clade</taxon>
        <taxon>Phaseoleae</taxon>
        <taxon>Canavalia</taxon>
    </lineage>
</organism>
<evidence type="ECO:0000313" key="2">
    <source>
        <dbReference type="Proteomes" id="UP001367508"/>
    </source>
</evidence>
<keyword evidence="2" id="KW-1185">Reference proteome</keyword>
<proteinExistence type="predicted"/>
<sequence>MVTEYGYAKCAVRIVSICSSGDNTNLGWLGLMIPCLRLFPSPELGVRGSNFEDSNQEKLYGRRLDQDYVQSYHPFYLRVEPCVYTGESRVLLSCPREFGTYLRLMSKALNHRSCKPESPLSFKQSLLFSRGPHDPLQLFLARPRQLAMVSFYCFLSSSTLFGYPERFSQAFGQIT</sequence>
<name>A0AAN9L8I7_CANGL</name>
<dbReference type="AlphaFoldDB" id="A0AAN9L8I7"/>
<gene>
    <name evidence="1" type="ORF">VNO77_22805</name>
</gene>
<comment type="caution">
    <text evidence="1">The sequence shown here is derived from an EMBL/GenBank/DDBJ whole genome shotgun (WGS) entry which is preliminary data.</text>
</comment>